<evidence type="ECO:0000313" key="2">
    <source>
        <dbReference type="Proteomes" id="UP001196661"/>
    </source>
</evidence>
<dbReference type="Gene3D" id="3.40.50.300">
    <property type="entry name" value="P-loop containing nucleotide triphosphate hydrolases"/>
    <property type="match status" value="1"/>
</dbReference>
<evidence type="ECO:0000313" key="1">
    <source>
        <dbReference type="EMBL" id="MBT9313453.1"/>
    </source>
</evidence>
<dbReference type="RefSeq" id="WP_215619345.1">
    <property type="nucleotide sequence ID" value="NZ_JADOER010000013.1"/>
</dbReference>
<dbReference type="GO" id="GO:0005524">
    <property type="term" value="F:ATP binding"/>
    <property type="evidence" value="ECO:0007669"/>
    <property type="project" value="UniProtKB-KW"/>
</dbReference>
<comment type="caution">
    <text evidence="1">The sequence shown here is derived from an EMBL/GenBank/DDBJ whole genome shotgun (WGS) entry which is preliminary data.</text>
</comment>
<dbReference type="InterPro" id="IPR027417">
    <property type="entry name" value="P-loop_NTPase"/>
</dbReference>
<dbReference type="SUPFAM" id="SSF52540">
    <property type="entry name" value="P-loop containing nucleoside triphosphate hydrolases"/>
    <property type="match status" value="1"/>
</dbReference>
<sequence>MLIFLCGKMGAGKTTKSRALAKERNAVLLCEDQWIETLYPDQVRSLQDYIKYSNRIKPIVKPLVQNILTTGTPVVMDFPANTIAQREWFRAIFSEIGADHELIYLDVSNQLCLKQIEKRRNEQPERNATDTEEIFTQVTKYFVAPSEEEGFNMVRISRNAYHESHD</sequence>
<keyword evidence="1" id="KW-0547">Nucleotide-binding</keyword>
<gene>
    <name evidence="1" type="ORF">IXB28_14665</name>
</gene>
<accession>A0ABS5Y7I3</accession>
<dbReference type="Pfam" id="PF13671">
    <property type="entry name" value="AAA_33"/>
    <property type="match status" value="1"/>
</dbReference>
<dbReference type="Proteomes" id="UP001196661">
    <property type="component" value="Unassembled WGS sequence"/>
</dbReference>
<organism evidence="1 2">
    <name type="scientific">Leptothoe kymatousa TAU-MAC 1615</name>
    <dbReference type="NCBI Taxonomy" id="2364775"/>
    <lineage>
        <taxon>Bacteria</taxon>
        <taxon>Bacillati</taxon>
        <taxon>Cyanobacteriota</taxon>
        <taxon>Cyanophyceae</taxon>
        <taxon>Nodosilineales</taxon>
        <taxon>Cymatolegaceae</taxon>
        <taxon>Leptothoe</taxon>
        <taxon>Leptothoe kymatousa</taxon>
    </lineage>
</organism>
<name>A0ABS5Y7I3_9CYAN</name>
<keyword evidence="2" id="KW-1185">Reference proteome</keyword>
<reference evidence="1 2" key="1">
    <citation type="journal article" date="2021" name="Mar. Drugs">
        <title>Genome Reduction and Secondary Metabolism of the Marine Sponge-Associated Cyanobacterium Leptothoe.</title>
        <authorList>
            <person name="Konstantinou D."/>
            <person name="Popin R.V."/>
            <person name="Fewer D.P."/>
            <person name="Sivonen K."/>
            <person name="Gkelis S."/>
        </authorList>
    </citation>
    <scope>NUCLEOTIDE SEQUENCE [LARGE SCALE GENOMIC DNA]</scope>
    <source>
        <strain evidence="1 2">TAU-MAC 1615</strain>
    </source>
</reference>
<protein>
    <submittedName>
        <fullName evidence="1">ATP-binding protein</fullName>
    </submittedName>
</protein>
<dbReference type="EMBL" id="JADOER010000013">
    <property type="protein sequence ID" value="MBT9313453.1"/>
    <property type="molecule type" value="Genomic_DNA"/>
</dbReference>
<keyword evidence="1" id="KW-0067">ATP-binding</keyword>
<proteinExistence type="predicted"/>